<accession>A0ACC8XHI9</accession>
<proteinExistence type="predicted"/>
<dbReference type="Proteomes" id="UP000188637">
    <property type="component" value="Unassembled WGS sequence"/>
</dbReference>
<organism evidence="1 2">
    <name type="scientific">Candidatus Epulonipiscium fishelsonii</name>
    <dbReference type="NCBI Taxonomy" id="77094"/>
    <lineage>
        <taxon>Bacteria</taxon>
        <taxon>Bacillati</taxon>
        <taxon>Bacillota</taxon>
        <taxon>Clostridia</taxon>
        <taxon>Lachnospirales</taxon>
        <taxon>Lachnospiraceae</taxon>
        <taxon>Candidatus Epulonipiscium</taxon>
    </lineage>
</organism>
<comment type="caution">
    <text evidence="1">The sequence shown here is derived from an EMBL/GenBank/DDBJ whole genome shotgun (WGS) entry which is preliminary data.</text>
</comment>
<keyword evidence="2" id="KW-1185">Reference proteome</keyword>
<evidence type="ECO:0000313" key="2">
    <source>
        <dbReference type="Proteomes" id="UP000188637"/>
    </source>
</evidence>
<sequence length="87" mass="9492">MANIKSSKKRIKVIATKTARNRAITSAVKTYSKKVISAVQAKDKELAQAQLKIASKKIDQATSKGIFHANTAGRKKSKLQKLVNKIA</sequence>
<gene>
    <name evidence="1" type="ORF">AN640_06065</name>
</gene>
<keyword evidence="1" id="KW-0687">Ribonucleoprotein</keyword>
<evidence type="ECO:0000313" key="1">
    <source>
        <dbReference type="EMBL" id="ONI43910.1"/>
    </source>
</evidence>
<name>A0ACC8XHI9_9FIRM</name>
<dbReference type="EMBL" id="LJHD01000131">
    <property type="protein sequence ID" value="ONI43910.1"/>
    <property type="molecule type" value="Genomic_DNA"/>
</dbReference>
<protein>
    <submittedName>
        <fullName evidence="1">30S ribosomal protein S20</fullName>
    </submittedName>
</protein>
<keyword evidence="1" id="KW-0689">Ribosomal protein</keyword>
<reference evidence="1" key="1">
    <citation type="submission" date="2016-08" db="EMBL/GenBank/DDBJ databases">
        <authorList>
            <person name="Ngugi D.K."/>
            <person name="Miyake S."/>
            <person name="Stingl U."/>
        </authorList>
    </citation>
    <scope>NUCLEOTIDE SEQUENCE</scope>
    <source>
        <strain evidence="1">SCG-D08WGA-EpuloA1</strain>
    </source>
</reference>